<protein>
    <submittedName>
        <fullName evidence="1">Uncharacterized protein</fullName>
    </submittedName>
</protein>
<proteinExistence type="predicted"/>
<sequence>MSVVSLRGFSLRRDASNGERAGEAAPSVFYFPANTFRIFHQKNPLHVDRLIVFSVYYKGIIAMRGRFIF</sequence>
<dbReference type="AlphaFoldDB" id="A0A7U4DMC3"/>
<organism evidence="1">
    <name type="scientific">Geobacillus sp. (strain Y4.1MC1)</name>
    <dbReference type="NCBI Taxonomy" id="581103"/>
    <lineage>
        <taxon>Bacteria</taxon>
        <taxon>Bacillati</taxon>
        <taxon>Bacillota</taxon>
        <taxon>Bacilli</taxon>
        <taxon>Bacillales</taxon>
        <taxon>Anoxybacillaceae</taxon>
        <taxon>Geobacillus</taxon>
    </lineage>
</organism>
<dbReference type="EMBL" id="CP002293">
    <property type="protein sequence ID" value="ADP76210.1"/>
    <property type="molecule type" value="Genomic_DNA"/>
</dbReference>
<dbReference type="KEGG" id="gmc:GY4MC1_3568"/>
<evidence type="ECO:0000313" key="1">
    <source>
        <dbReference type="EMBL" id="ADP76210.1"/>
    </source>
</evidence>
<gene>
    <name evidence="1" type="ORF">GY4MC1_3568</name>
</gene>
<accession>A0A7U4DMC3</accession>
<name>A0A7U4DMC3_GEOS0</name>
<reference evidence="1" key="1">
    <citation type="submission" date="2010-10" db="EMBL/GenBank/DDBJ databases">
        <title>Complete sequence of chromosome of Geobacillus sp. Y4.1MC1.</title>
        <authorList>
            <consortium name="US DOE Joint Genome Institute"/>
            <person name="Lucas S."/>
            <person name="Copeland A."/>
            <person name="Lapidus A."/>
            <person name="Cheng J.-F."/>
            <person name="Bruce D."/>
            <person name="Goodwin L."/>
            <person name="Pitluck S."/>
            <person name="Chertkov O."/>
            <person name="Zhang X."/>
            <person name="Detter J.C."/>
            <person name="Han C."/>
            <person name="Tapia R."/>
            <person name="Land M."/>
            <person name="Hauser L."/>
            <person name="Jeffries C."/>
            <person name="Kyrpides N."/>
            <person name="Ivanova N."/>
            <person name="Ovchinnikova G."/>
            <person name="Brumm P."/>
            <person name="Mead D."/>
            <person name="Woyke T."/>
        </authorList>
    </citation>
    <scope>NUCLEOTIDE SEQUENCE [LARGE SCALE GENOMIC DNA]</scope>
    <source>
        <strain evidence="1">Y4.1MC1</strain>
    </source>
</reference>